<dbReference type="AlphaFoldDB" id="M4B240"/>
<evidence type="ECO:0000313" key="1">
    <source>
        <dbReference type="EnsemblProtists" id="HpaP800337"/>
    </source>
</evidence>
<dbReference type="HOGENOM" id="CLU_2946567_0_0_1"/>
<protein>
    <submittedName>
        <fullName evidence="1">Uncharacterized protein</fullName>
    </submittedName>
</protein>
<keyword evidence="2" id="KW-1185">Reference proteome</keyword>
<proteinExistence type="predicted"/>
<evidence type="ECO:0000313" key="2">
    <source>
        <dbReference type="Proteomes" id="UP000011713"/>
    </source>
</evidence>
<organism evidence="1 2">
    <name type="scientific">Hyaloperonospora arabidopsidis (strain Emoy2)</name>
    <name type="common">Downy mildew agent</name>
    <name type="synonym">Peronospora arabidopsidis</name>
    <dbReference type="NCBI Taxonomy" id="559515"/>
    <lineage>
        <taxon>Eukaryota</taxon>
        <taxon>Sar</taxon>
        <taxon>Stramenopiles</taxon>
        <taxon>Oomycota</taxon>
        <taxon>Peronosporomycetes</taxon>
        <taxon>Peronosporales</taxon>
        <taxon>Peronosporaceae</taxon>
        <taxon>Hyaloperonospora</taxon>
    </lineage>
</organism>
<reference evidence="1" key="2">
    <citation type="submission" date="2015-06" db="UniProtKB">
        <authorList>
            <consortium name="EnsemblProtists"/>
        </authorList>
    </citation>
    <scope>IDENTIFICATION</scope>
    <source>
        <strain evidence="1">Emoy2</strain>
    </source>
</reference>
<sequence>MLLSSILPVVSVFKLKTDQNIHRGYVANFRQEPAAFINEVPRLADKIPVIIVKRNGQDNT</sequence>
<dbReference type="EnsemblProtists" id="HpaT800337">
    <property type="protein sequence ID" value="HpaP800337"/>
    <property type="gene ID" value="HpaG800337"/>
</dbReference>
<reference evidence="2" key="1">
    <citation type="journal article" date="2010" name="Science">
        <title>Signatures of adaptation to obligate biotrophy in the Hyaloperonospora arabidopsidis genome.</title>
        <authorList>
            <person name="Baxter L."/>
            <person name="Tripathy S."/>
            <person name="Ishaque N."/>
            <person name="Boot N."/>
            <person name="Cabral A."/>
            <person name="Kemen E."/>
            <person name="Thines M."/>
            <person name="Ah-Fong A."/>
            <person name="Anderson R."/>
            <person name="Badejoko W."/>
            <person name="Bittner-Eddy P."/>
            <person name="Boore J.L."/>
            <person name="Chibucos M.C."/>
            <person name="Coates M."/>
            <person name="Dehal P."/>
            <person name="Delehaunty K."/>
            <person name="Dong S."/>
            <person name="Downton P."/>
            <person name="Dumas B."/>
            <person name="Fabro G."/>
            <person name="Fronick C."/>
            <person name="Fuerstenberg S.I."/>
            <person name="Fulton L."/>
            <person name="Gaulin E."/>
            <person name="Govers F."/>
            <person name="Hughes L."/>
            <person name="Humphray S."/>
            <person name="Jiang R.H."/>
            <person name="Judelson H."/>
            <person name="Kamoun S."/>
            <person name="Kyung K."/>
            <person name="Meijer H."/>
            <person name="Minx P."/>
            <person name="Morris P."/>
            <person name="Nelson J."/>
            <person name="Phuntumart V."/>
            <person name="Qutob D."/>
            <person name="Rehmany A."/>
            <person name="Rougon-Cardoso A."/>
            <person name="Ryden P."/>
            <person name="Torto-Alalibo T."/>
            <person name="Studholme D."/>
            <person name="Wang Y."/>
            <person name="Win J."/>
            <person name="Wood J."/>
            <person name="Clifton S.W."/>
            <person name="Rogers J."/>
            <person name="Van den Ackerveken G."/>
            <person name="Jones J.D."/>
            <person name="McDowell J.M."/>
            <person name="Beynon J."/>
            <person name="Tyler B.M."/>
        </authorList>
    </citation>
    <scope>NUCLEOTIDE SEQUENCE [LARGE SCALE GENOMIC DNA]</scope>
    <source>
        <strain evidence="2">Emoy2</strain>
    </source>
</reference>
<dbReference type="InParanoid" id="M4B240"/>
<dbReference type="Proteomes" id="UP000011713">
    <property type="component" value="Unassembled WGS sequence"/>
</dbReference>
<dbReference type="EMBL" id="JH597777">
    <property type="status" value="NOT_ANNOTATED_CDS"/>
    <property type="molecule type" value="Genomic_DNA"/>
</dbReference>
<name>M4B240_HYAAE</name>
<accession>M4B240</accession>
<dbReference type="VEuPathDB" id="FungiDB:HpaG800337"/>